<accession>A0AAV2GH62</accession>
<name>A0AAV2GH62_9ROSI</name>
<reference evidence="2 3" key="1">
    <citation type="submission" date="2024-04" db="EMBL/GenBank/DDBJ databases">
        <authorList>
            <person name="Fracassetti M."/>
        </authorList>
    </citation>
    <scope>NUCLEOTIDE SEQUENCE [LARGE SCALE GENOMIC DNA]</scope>
</reference>
<proteinExistence type="predicted"/>
<evidence type="ECO:0000256" key="1">
    <source>
        <dbReference type="SAM" id="MobiDB-lite"/>
    </source>
</evidence>
<organism evidence="2 3">
    <name type="scientific">Linum trigynum</name>
    <dbReference type="NCBI Taxonomy" id="586398"/>
    <lineage>
        <taxon>Eukaryota</taxon>
        <taxon>Viridiplantae</taxon>
        <taxon>Streptophyta</taxon>
        <taxon>Embryophyta</taxon>
        <taxon>Tracheophyta</taxon>
        <taxon>Spermatophyta</taxon>
        <taxon>Magnoliopsida</taxon>
        <taxon>eudicotyledons</taxon>
        <taxon>Gunneridae</taxon>
        <taxon>Pentapetalae</taxon>
        <taxon>rosids</taxon>
        <taxon>fabids</taxon>
        <taxon>Malpighiales</taxon>
        <taxon>Linaceae</taxon>
        <taxon>Linum</taxon>
    </lineage>
</organism>
<dbReference type="AlphaFoldDB" id="A0AAV2GH62"/>
<evidence type="ECO:0000313" key="2">
    <source>
        <dbReference type="EMBL" id="CAL1409507.1"/>
    </source>
</evidence>
<keyword evidence="3" id="KW-1185">Reference proteome</keyword>
<sequence length="168" mass="17841">MAAAAAAGNNDMIRLNVVVMVTQTLPENGCEDTMMNYRVFTLPHAPLLRADTAAPLLRDVVGFFSVPMDPAIVEKVVESACHLLLPPPLADGEAAADNDGAPPLTTVEITVDHGVVSVVGDFDEVSDEEDDSDSDWDDEDGDDGGEGEGEGMEVQVEVKVEEAVKKME</sequence>
<gene>
    <name evidence="2" type="ORF">LTRI10_LOCUS49002</name>
</gene>
<dbReference type="Proteomes" id="UP001497516">
    <property type="component" value="Chromosome 8"/>
</dbReference>
<feature type="compositionally biased region" description="Basic and acidic residues" evidence="1">
    <location>
        <begin position="156"/>
        <end position="168"/>
    </location>
</feature>
<feature type="compositionally biased region" description="Acidic residues" evidence="1">
    <location>
        <begin position="121"/>
        <end position="151"/>
    </location>
</feature>
<dbReference type="EMBL" id="OZ034821">
    <property type="protein sequence ID" value="CAL1409507.1"/>
    <property type="molecule type" value="Genomic_DNA"/>
</dbReference>
<feature type="region of interest" description="Disordered" evidence="1">
    <location>
        <begin position="121"/>
        <end position="168"/>
    </location>
</feature>
<protein>
    <submittedName>
        <fullName evidence="2">Uncharacterized protein</fullName>
    </submittedName>
</protein>
<evidence type="ECO:0000313" key="3">
    <source>
        <dbReference type="Proteomes" id="UP001497516"/>
    </source>
</evidence>